<proteinExistence type="predicted"/>
<reference evidence="4 6" key="2">
    <citation type="submission" date="2021-03" db="EMBL/GenBank/DDBJ databases">
        <title>Genomic Encyclopedia of Type Strains, Phase IV (KMG-IV): sequencing the most valuable type-strain genomes for metagenomic binning, comparative biology and taxonomic classification.</title>
        <authorList>
            <person name="Goeker M."/>
        </authorList>
    </citation>
    <scope>NUCLEOTIDE SEQUENCE [LARGE SCALE GENOMIC DNA]</scope>
    <source>
        <strain evidence="4 6">DSM 40499</strain>
    </source>
</reference>
<gene>
    <name evidence="3" type="ORF">AVL59_28640</name>
    <name evidence="4" type="ORF">J2Z21_000562</name>
</gene>
<dbReference type="Proteomes" id="UP001519309">
    <property type="component" value="Unassembled WGS sequence"/>
</dbReference>
<keyword evidence="2" id="KW-0812">Transmembrane</keyword>
<keyword evidence="2" id="KW-0472">Membrane</keyword>
<protein>
    <submittedName>
        <fullName evidence="3">Uncharacterized protein</fullName>
    </submittedName>
</protein>
<evidence type="ECO:0000313" key="6">
    <source>
        <dbReference type="Proteomes" id="UP001519309"/>
    </source>
</evidence>
<dbReference type="EMBL" id="JAGGLP010000001">
    <property type="protein sequence ID" value="MBP2047640.1"/>
    <property type="molecule type" value="Genomic_DNA"/>
</dbReference>
<feature type="transmembrane region" description="Helical" evidence="2">
    <location>
        <begin position="12"/>
        <end position="35"/>
    </location>
</feature>
<evidence type="ECO:0000256" key="1">
    <source>
        <dbReference type="SAM" id="MobiDB-lite"/>
    </source>
</evidence>
<accession>A0A1B1B2E8</accession>
<reference evidence="3 5" key="1">
    <citation type="submission" date="2016-06" db="EMBL/GenBank/DDBJ databases">
        <title>Complete genome sequence of Streptomyces griseochromogenes ATCC 14511, the Blasticidin S producer.</title>
        <authorList>
            <person name="Wu L."/>
        </authorList>
    </citation>
    <scope>NUCLEOTIDE SEQUENCE [LARGE SCALE GENOMIC DNA]</scope>
    <source>
        <strain evidence="3 5">ATCC 14511</strain>
    </source>
</reference>
<evidence type="ECO:0000313" key="3">
    <source>
        <dbReference type="EMBL" id="ANP52984.1"/>
    </source>
</evidence>
<feature type="compositionally biased region" description="Basic and acidic residues" evidence="1">
    <location>
        <begin position="47"/>
        <end position="60"/>
    </location>
</feature>
<evidence type="ECO:0000313" key="4">
    <source>
        <dbReference type="EMBL" id="MBP2047640.1"/>
    </source>
</evidence>
<dbReference type="RefSeq" id="WP_067310024.1">
    <property type="nucleotide sequence ID" value="NZ_CP016279.1"/>
</dbReference>
<name>A0A1B1B2E8_9ACTN</name>
<dbReference type="STRING" id="68214.AVL59_28640"/>
<dbReference type="Proteomes" id="UP000092659">
    <property type="component" value="Chromosome"/>
</dbReference>
<keyword evidence="2" id="KW-1133">Transmembrane helix</keyword>
<evidence type="ECO:0000256" key="2">
    <source>
        <dbReference type="SAM" id="Phobius"/>
    </source>
</evidence>
<dbReference type="AlphaFoldDB" id="A0A1B1B2E8"/>
<organism evidence="3 5">
    <name type="scientific">Streptomyces griseochromogenes</name>
    <dbReference type="NCBI Taxonomy" id="68214"/>
    <lineage>
        <taxon>Bacteria</taxon>
        <taxon>Bacillati</taxon>
        <taxon>Actinomycetota</taxon>
        <taxon>Actinomycetes</taxon>
        <taxon>Kitasatosporales</taxon>
        <taxon>Streptomycetaceae</taxon>
        <taxon>Streptomyces</taxon>
    </lineage>
</organism>
<evidence type="ECO:0000313" key="5">
    <source>
        <dbReference type="Proteomes" id="UP000092659"/>
    </source>
</evidence>
<feature type="region of interest" description="Disordered" evidence="1">
    <location>
        <begin position="39"/>
        <end position="60"/>
    </location>
</feature>
<dbReference type="KEGG" id="sgs:AVL59_28640"/>
<sequence length="60" mass="6042">MVGGGGRTGVGRYALGLAFAAVLFVLAAAVAIGALPRSRVATSEPRPVPHLDNRLEGTPS</sequence>
<dbReference type="EMBL" id="CP016279">
    <property type="protein sequence ID" value="ANP52984.1"/>
    <property type="molecule type" value="Genomic_DNA"/>
</dbReference>
<keyword evidence="6" id="KW-1185">Reference proteome</keyword>